<keyword evidence="2" id="KW-0059">Arsenical resistance</keyword>
<dbReference type="InterPro" id="IPR006660">
    <property type="entry name" value="Arsenate_reductase-like"/>
</dbReference>
<comment type="similarity">
    <text evidence="1 6">Belongs to the ArsC family.</text>
</comment>
<evidence type="ECO:0000259" key="7">
    <source>
        <dbReference type="PROSITE" id="PS51186"/>
    </source>
</evidence>
<dbReference type="Pfam" id="PF00583">
    <property type="entry name" value="Acetyltransf_1"/>
    <property type="match status" value="1"/>
</dbReference>
<dbReference type="SUPFAM" id="SSF55729">
    <property type="entry name" value="Acyl-CoA N-acyltransferases (Nat)"/>
    <property type="match status" value="1"/>
</dbReference>
<protein>
    <recommendedName>
        <fullName evidence="5">Arsenate reductase</fullName>
        <ecNumber evidence="4">1.20.4.1</ecNumber>
    </recommendedName>
</protein>
<evidence type="ECO:0000256" key="6">
    <source>
        <dbReference type="PROSITE-ProRule" id="PRU01282"/>
    </source>
</evidence>
<dbReference type="RefSeq" id="WP_266349776.1">
    <property type="nucleotide sequence ID" value="NZ_JAUSVO010000004.1"/>
</dbReference>
<gene>
    <name evidence="8" type="ORF">QO014_003294</name>
</gene>
<dbReference type="EC" id="1.20.4.1" evidence="4"/>
<evidence type="ECO:0000256" key="4">
    <source>
        <dbReference type="ARBA" id="ARBA00038969"/>
    </source>
</evidence>
<dbReference type="InterPro" id="IPR016181">
    <property type="entry name" value="Acyl_CoA_acyltransferase"/>
</dbReference>
<evidence type="ECO:0000313" key="8">
    <source>
        <dbReference type="EMBL" id="MDQ0438899.1"/>
    </source>
</evidence>
<keyword evidence="9" id="KW-1185">Reference proteome</keyword>
<dbReference type="Proteomes" id="UP001241603">
    <property type="component" value="Unassembled WGS sequence"/>
</dbReference>
<dbReference type="PROSITE" id="PS51353">
    <property type="entry name" value="ARSC"/>
    <property type="match status" value="1"/>
</dbReference>
<dbReference type="SUPFAM" id="SSF52833">
    <property type="entry name" value="Thioredoxin-like"/>
    <property type="match status" value="1"/>
</dbReference>
<comment type="caution">
    <text evidence="8">The sequence shown here is derived from an EMBL/GenBank/DDBJ whole genome shotgun (WGS) entry which is preliminary data.</text>
</comment>
<dbReference type="Gene3D" id="3.40.30.10">
    <property type="entry name" value="Glutaredoxin"/>
    <property type="match status" value="1"/>
</dbReference>
<evidence type="ECO:0000256" key="5">
    <source>
        <dbReference type="ARBA" id="ARBA00039879"/>
    </source>
</evidence>
<dbReference type="PROSITE" id="PS51186">
    <property type="entry name" value="GNAT"/>
    <property type="match status" value="1"/>
</dbReference>
<organism evidence="8 9">
    <name type="scientific">Kaistia dalseonensis</name>
    <dbReference type="NCBI Taxonomy" id="410840"/>
    <lineage>
        <taxon>Bacteria</taxon>
        <taxon>Pseudomonadati</taxon>
        <taxon>Pseudomonadota</taxon>
        <taxon>Alphaproteobacteria</taxon>
        <taxon>Hyphomicrobiales</taxon>
        <taxon>Kaistiaceae</taxon>
        <taxon>Kaistia</taxon>
    </lineage>
</organism>
<name>A0ABU0HBK1_9HYPH</name>
<dbReference type="CDD" id="cd04301">
    <property type="entry name" value="NAT_SF"/>
    <property type="match status" value="1"/>
</dbReference>
<dbReference type="InterPro" id="IPR000182">
    <property type="entry name" value="GNAT_dom"/>
</dbReference>
<dbReference type="Gene3D" id="3.40.630.30">
    <property type="match status" value="1"/>
</dbReference>
<evidence type="ECO:0000313" key="9">
    <source>
        <dbReference type="Proteomes" id="UP001241603"/>
    </source>
</evidence>
<evidence type="ECO:0000256" key="1">
    <source>
        <dbReference type="ARBA" id="ARBA00007198"/>
    </source>
</evidence>
<evidence type="ECO:0000256" key="2">
    <source>
        <dbReference type="ARBA" id="ARBA00022849"/>
    </source>
</evidence>
<feature type="domain" description="N-acetyltransferase" evidence="7">
    <location>
        <begin position="116"/>
        <end position="260"/>
    </location>
</feature>
<accession>A0ABU0HBK1</accession>
<dbReference type="GO" id="GO:0008794">
    <property type="term" value="F:arsenate reductase (glutaredoxin) activity"/>
    <property type="evidence" value="ECO:0007669"/>
    <property type="project" value="UniProtKB-EC"/>
</dbReference>
<proteinExistence type="inferred from homology"/>
<dbReference type="InterPro" id="IPR006659">
    <property type="entry name" value="Arsenate_reductase"/>
</dbReference>
<dbReference type="CDD" id="cd03034">
    <property type="entry name" value="ArsC_ArsC"/>
    <property type="match status" value="1"/>
</dbReference>
<keyword evidence="3 8" id="KW-0560">Oxidoreductase</keyword>
<dbReference type="Pfam" id="PF03960">
    <property type="entry name" value="ArsC"/>
    <property type="match status" value="1"/>
</dbReference>
<dbReference type="EMBL" id="JAUSVO010000004">
    <property type="protein sequence ID" value="MDQ0438899.1"/>
    <property type="molecule type" value="Genomic_DNA"/>
</dbReference>
<reference evidence="8 9" key="1">
    <citation type="submission" date="2023-07" db="EMBL/GenBank/DDBJ databases">
        <title>Genomic Encyclopedia of Type Strains, Phase IV (KMG-IV): sequencing the most valuable type-strain genomes for metagenomic binning, comparative biology and taxonomic classification.</title>
        <authorList>
            <person name="Goeker M."/>
        </authorList>
    </citation>
    <scope>NUCLEOTIDE SEQUENCE [LARGE SCALE GENOMIC DNA]</scope>
    <source>
        <strain evidence="8 9">B6-8</strain>
    </source>
</reference>
<dbReference type="InterPro" id="IPR036249">
    <property type="entry name" value="Thioredoxin-like_sf"/>
</dbReference>
<sequence length="276" mass="30122">MDIVIYHNPDCGTSRNTLALLRHFGIEPHVVEYLKTPPSRALLADLAVRTGGSLRDLVREKGTPFASLGLDDPAIGDDALLDAMIEHPILINRPIVVSPKGVKLCRPSDIVLDLLPETVPSTDFRKEEGVPFLRDVRIPGDDPALRAALRAAELADDDLDEPGRAFFLYRTLAGEPVGFGGYEQFGVDVLLRSIVVLDAWRGTRIGRNLVPLLQRRAFDVGARRAWLLTPAAAGFFGKLGFKPAERESAPSAILTTRQAAGLCPSDTPLLTRRISF</sequence>
<dbReference type="PANTHER" id="PTHR30041:SF5">
    <property type="entry name" value="ARSENATE REDUCTASE-RELATED"/>
    <property type="match status" value="1"/>
</dbReference>
<dbReference type="NCBIfam" id="TIGR00014">
    <property type="entry name" value="arsC"/>
    <property type="match status" value="1"/>
</dbReference>
<dbReference type="PANTHER" id="PTHR30041">
    <property type="entry name" value="ARSENATE REDUCTASE"/>
    <property type="match status" value="1"/>
</dbReference>
<evidence type="ECO:0000256" key="3">
    <source>
        <dbReference type="ARBA" id="ARBA00023002"/>
    </source>
</evidence>